<gene>
    <name evidence="3" type="ORF">Kpho02_67480</name>
</gene>
<reference evidence="3" key="1">
    <citation type="submission" date="2023-02" db="EMBL/GenBank/DDBJ databases">
        <title>Kitasatospora phosalacinea NBRC 14627.</title>
        <authorList>
            <person name="Ichikawa N."/>
            <person name="Sato H."/>
            <person name="Tonouchi N."/>
        </authorList>
    </citation>
    <scope>NUCLEOTIDE SEQUENCE</scope>
    <source>
        <strain evidence="3">NBRC 14627</strain>
    </source>
</reference>
<dbReference type="PANTHER" id="PTHR43476:SF5">
    <property type="entry name" value="FAD-DEPENDENT MONOOXYGENASE"/>
    <property type="match status" value="1"/>
</dbReference>
<dbReference type="Gene3D" id="3.50.50.60">
    <property type="entry name" value="FAD/NAD(P)-binding domain"/>
    <property type="match status" value="2"/>
</dbReference>
<protein>
    <recommendedName>
        <fullName evidence="2">FAD-binding domain-containing protein</fullName>
    </recommendedName>
</protein>
<dbReference type="PRINTS" id="PR00420">
    <property type="entry name" value="RNGMNOXGNASE"/>
</dbReference>
<organism evidence="3 4">
    <name type="scientific">Kitasatospora phosalacinea</name>
    <dbReference type="NCBI Taxonomy" id="2065"/>
    <lineage>
        <taxon>Bacteria</taxon>
        <taxon>Bacillati</taxon>
        <taxon>Actinomycetota</taxon>
        <taxon>Actinomycetes</taxon>
        <taxon>Kitasatosporales</taxon>
        <taxon>Streptomycetaceae</taxon>
        <taxon>Kitasatospora</taxon>
    </lineage>
</organism>
<accession>A0A9W6V6R8</accession>
<dbReference type="GO" id="GO:0016491">
    <property type="term" value="F:oxidoreductase activity"/>
    <property type="evidence" value="ECO:0007669"/>
    <property type="project" value="UniProtKB-KW"/>
</dbReference>
<proteinExistence type="predicted"/>
<dbReference type="EMBL" id="BSSA01000035">
    <property type="protein sequence ID" value="GLW74450.1"/>
    <property type="molecule type" value="Genomic_DNA"/>
</dbReference>
<dbReference type="Pfam" id="PF01494">
    <property type="entry name" value="FAD_binding_3"/>
    <property type="match status" value="1"/>
</dbReference>
<dbReference type="Proteomes" id="UP001165041">
    <property type="component" value="Unassembled WGS sequence"/>
</dbReference>
<dbReference type="GO" id="GO:0071949">
    <property type="term" value="F:FAD binding"/>
    <property type="evidence" value="ECO:0007669"/>
    <property type="project" value="InterPro"/>
</dbReference>
<keyword evidence="1" id="KW-0560">Oxidoreductase</keyword>
<comment type="caution">
    <text evidence="3">The sequence shown here is derived from an EMBL/GenBank/DDBJ whole genome shotgun (WGS) entry which is preliminary data.</text>
</comment>
<evidence type="ECO:0000313" key="4">
    <source>
        <dbReference type="Proteomes" id="UP001165041"/>
    </source>
</evidence>
<feature type="domain" description="FAD-binding" evidence="2">
    <location>
        <begin position="6"/>
        <end position="355"/>
    </location>
</feature>
<dbReference type="InterPro" id="IPR036188">
    <property type="entry name" value="FAD/NAD-bd_sf"/>
</dbReference>
<dbReference type="SUPFAM" id="SSF51905">
    <property type="entry name" value="FAD/NAD(P)-binding domain"/>
    <property type="match status" value="1"/>
</dbReference>
<evidence type="ECO:0000256" key="1">
    <source>
        <dbReference type="ARBA" id="ARBA00023002"/>
    </source>
</evidence>
<evidence type="ECO:0000259" key="2">
    <source>
        <dbReference type="Pfam" id="PF01494"/>
    </source>
</evidence>
<dbReference type="PANTHER" id="PTHR43476">
    <property type="entry name" value="3-(3-HYDROXY-PHENYL)PROPIONATE/3-HYDROXYCINNAMIC ACID HYDROXYLASE"/>
    <property type="match status" value="1"/>
</dbReference>
<dbReference type="InterPro" id="IPR050631">
    <property type="entry name" value="PheA/TfdB_FAD_monoxygenase"/>
</dbReference>
<name>A0A9W6V6R8_9ACTN</name>
<evidence type="ECO:0000313" key="3">
    <source>
        <dbReference type="EMBL" id="GLW74450.1"/>
    </source>
</evidence>
<sequence>MTVISSDVCVVGAGPAGLTLSLLLLRSGLTVTLVERSALHGREFRGEILQPGGMELLDGLGVLSGAMARGGYPLDRFRLREGRRTLLDIDYRRLEAPYNQLLSIPQQHLLEELLAHCEKLPGFTYLPGHRVGSLQRHEGRTTGLTTRSPDGGTRVNAGCVVGADGRYSKVRQLAGIQAGRLEAFDFDVLWLKVPIGSTGAASGAREVSVVRSRGNPVLVYPSWPDSVQIGWTLPHRSFAGSKDAVFARAREEIVQALPQYADAVRAALESANDLTLLDVFAGCADTWVQDGLVLIGDAAHTHSPLGAQGINLAIQDAALLHPVLTAAVRGGSFAAEHLRAYETGRRPAIDAVMKFQVMQSRMMLARGGLEARLRPVVARIVGRTPIGAKITARIAYGSSPVPLRTDLFTS</sequence>
<dbReference type="AlphaFoldDB" id="A0A9W6V6R8"/>
<dbReference type="InterPro" id="IPR002938">
    <property type="entry name" value="FAD-bd"/>
</dbReference>